<feature type="region of interest" description="Disordered" evidence="8">
    <location>
        <begin position="768"/>
        <end position="792"/>
    </location>
</feature>
<dbReference type="InterPro" id="IPR036396">
    <property type="entry name" value="Cyt_P450_sf"/>
</dbReference>
<dbReference type="InterPro" id="IPR002401">
    <property type="entry name" value="Cyt_P450_E_grp-I"/>
</dbReference>
<dbReference type="InterPro" id="IPR050121">
    <property type="entry name" value="Cytochrome_P450_monoxygenase"/>
</dbReference>
<dbReference type="Proteomes" id="UP000596902">
    <property type="component" value="Unassembled WGS sequence"/>
</dbReference>
<dbReference type="PANTHER" id="PTHR24305:SF168">
    <property type="entry name" value="P450, PUTATIVE (EUROFUNG)-RELATED"/>
    <property type="match status" value="1"/>
</dbReference>
<evidence type="ECO:0000256" key="4">
    <source>
        <dbReference type="ARBA" id="ARBA00068222"/>
    </source>
</evidence>
<dbReference type="GO" id="GO:0016705">
    <property type="term" value="F:oxidoreductase activity, acting on paired donors, with incorporation or reduction of molecular oxygen"/>
    <property type="evidence" value="ECO:0007669"/>
    <property type="project" value="InterPro"/>
</dbReference>
<protein>
    <recommendedName>
        <fullName evidence="4">Cytochrome P450 monooxygenase ABA1</fullName>
    </recommendedName>
    <alternativeName>
        <fullName evidence="5">Abscisic acid biosynthesis protein 1</fullName>
    </alternativeName>
    <alternativeName>
        <fullName evidence="3">Cytochrome P450 monooxygenase aba1</fullName>
    </alternativeName>
</protein>
<feature type="region of interest" description="Disordered" evidence="8">
    <location>
        <begin position="857"/>
        <end position="943"/>
    </location>
</feature>
<dbReference type="GO" id="GO:0004497">
    <property type="term" value="F:monooxygenase activity"/>
    <property type="evidence" value="ECO:0007669"/>
    <property type="project" value="InterPro"/>
</dbReference>
<dbReference type="PRINTS" id="PR00385">
    <property type="entry name" value="P450"/>
</dbReference>
<evidence type="ECO:0000256" key="5">
    <source>
        <dbReference type="ARBA" id="ARBA00079990"/>
    </source>
</evidence>
<dbReference type="SUPFAM" id="SSF48264">
    <property type="entry name" value="Cytochrome P450"/>
    <property type="match status" value="1"/>
</dbReference>
<dbReference type="CDD" id="cd11060">
    <property type="entry name" value="CYP57A1-like"/>
    <property type="match status" value="1"/>
</dbReference>
<comment type="cofactor">
    <cofactor evidence="6">
        <name>heme</name>
        <dbReference type="ChEBI" id="CHEBI:30413"/>
    </cofactor>
</comment>
<dbReference type="AlphaFoldDB" id="A0A8H7BLW0"/>
<accession>A0A8H7BLW0</accession>
<dbReference type="PANTHER" id="PTHR24305">
    <property type="entry name" value="CYTOCHROME P450"/>
    <property type="match status" value="1"/>
</dbReference>
<evidence type="ECO:0000256" key="8">
    <source>
        <dbReference type="SAM" id="MobiDB-lite"/>
    </source>
</evidence>
<keyword evidence="9" id="KW-0812">Transmembrane</keyword>
<feature type="compositionally biased region" description="Polar residues" evidence="8">
    <location>
        <begin position="879"/>
        <end position="888"/>
    </location>
</feature>
<dbReference type="InterPro" id="IPR004330">
    <property type="entry name" value="FAR1_DNA_bnd_dom"/>
</dbReference>
<feature type="domain" description="FAR1" evidence="10">
    <location>
        <begin position="641"/>
        <end position="721"/>
    </location>
</feature>
<evidence type="ECO:0000259" key="10">
    <source>
        <dbReference type="Pfam" id="PF03101"/>
    </source>
</evidence>
<keyword evidence="2" id="KW-0843">Virulence</keyword>
<gene>
    <name evidence="11" type="ORF">GT037_000863</name>
</gene>
<evidence type="ECO:0000256" key="1">
    <source>
        <dbReference type="ARBA" id="ARBA00004972"/>
    </source>
</evidence>
<keyword evidence="11" id="KW-0489">Methyltransferase</keyword>
<evidence type="ECO:0000256" key="6">
    <source>
        <dbReference type="PIRSR" id="PIRSR602401-1"/>
    </source>
</evidence>
<keyword evidence="6" id="KW-0349">Heme</keyword>
<comment type="caution">
    <text evidence="11">The sequence shown here is derived from an EMBL/GenBank/DDBJ whole genome shotgun (WGS) entry which is preliminary data.</text>
</comment>
<dbReference type="RefSeq" id="XP_038791766.1">
    <property type="nucleotide sequence ID" value="XM_038925910.1"/>
</dbReference>
<dbReference type="PRINTS" id="PR00463">
    <property type="entry name" value="EP450I"/>
</dbReference>
<dbReference type="GO" id="GO:0032259">
    <property type="term" value="P:methylation"/>
    <property type="evidence" value="ECO:0007669"/>
    <property type="project" value="UniProtKB-KW"/>
</dbReference>
<dbReference type="GO" id="GO:0008168">
    <property type="term" value="F:methyltransferase activity"/>
    <property type="evidence" value="ECO:0007669"/>
    <property type="project" value="UniProtKB-KW"/>
</dbReference>
<reference evidence="11" key="1">
    <citation type="submission" date="2020-01" db="EMBL/GenBank/DDBJ databases">
        <authorList>
            <person name="Feng Z.H.Z."/>
        </authorList>
    </citation>
    <scope>NUCLEOTIDE SEQUENCE</scope>
    <source>
        <strain evidence="11">CBS107.38</strain>
    </source>
</reference>
<evidence type="ECO:0000313" key="12">
    <source>
        <dbReference type="Proteomes" id="UP000596902"/>
    </source>
</evidence>
<keyword evidence="9" id="KW-0472">Membrane</keyword>
<evidence type="ECO:0000256" key="2">
    <source>
        <dbReference type="ARBA" id="ARBA00023026"/>
    </source>
</evidence>
<keyword evidence="6" id="KW-0479">Metal-binding</keyword>
<keyword evidence="11" id="KW-0808">Transferase</keyword>
<evidence type="ECO:0000256" key="9">
    <source>
        <dbReference type="SAM" id="Phobius"/>
    </source>
</evidence>
<comment type="pathway">
    <text evidence="1">Hormone biosynthesis.</text>
</comment>
<dbReference type="GeneID" id="62199088"/>
<organism evidence="11 12">
    <name type="scientific">Alternaria burnsii</name>
    <dbReference type="NCBI Taxonomy" id="1187904"/>
    <lineage>
        <taxon>Eukaryota</taxon>
        <taxon>Fungi</taxon>
        <taxon>Dikarya</taxon>
        <taxon>Ascomycota</taxon>
        <taxon>Pezizomycotina</taxon>
        <taxon>Dothideomycetes</taxon>
        <taxon>Pleosporomycetidae</taxon>
        <taxon>Pleosporales</taxon>
        <taxon>Pleosporineae</taxon>
        <taxon>Pleosporaceae</taxon>
        <taxon>Alternaria</taxon>
        <taxon>Alternaria sect. Alternaria</taxon>
    </lineage>
</organism>
<keyword evidence="6" id="KW-0408">Iron</keyword>
<name>A0A8H7BLW0_9PLEO</name>
<feature type="coiled-coil region" evidence="7">
    <location>
        <begin position="945"/>
        <end position="983"/>
    </location>
</feature>
<keyword evidence="9" id="KW-1133">Transmembrane helix</keyword>
<dbReference type="GO" id="GO:0020037">
    <property type="term" value="F:heme binding"/>
    <property type="evidence" value="ECO:0007669"/>
    <property type="project" value="InterPro"/>
</dbReference>
<evidence type="ECO:0000256" key="3">
    <source>
        <dbReference type="ARBA" id="ARBA00067672"/>
    </source>
</evidence>
<keyword evidence="7" id="KW-0175">Coiled coil</keyword>
<evidence type="ECO:0000256" key="7">
    <source>
        <dbReference type="SAM" id="Coils"/>
    </source>
</evidence>
<reference evidence="11" key="2">
    <citation type="submission" date="2020-08" db="EMBL/GenBank/DDBJ databases">
        <title>Draft Genome Sequence of Cumin Blight Pathogen Alternaria burnsii.</title>
        <authorList>
            <person name="Feng Z."/>
        </authorList>
    </citation>
    <scope>NUCLEOTIDE SEQUENCE</scope>
    <source>
        <strain evidence="11">CBS107.38</strain>
    </source>
</reference>
<feature type="compositionally biased region" description="Pro residues" evidence="8">
    <location>
        <begin position="932"/>
        <end position="941"/>
    </location>
</feature>
<proteinExistence type="predicted"/>
<dbReference type="Pfam" id="PF00067">
    <property type="entry name" value="p450"/>
    <property type="match status" value="1"/>
</dbReference>
<feature type="binding site" description="axial binding residue" evidence="6">
    <location>
        <position position="467"/>
    </location>
    <ligand>
        <name>heme</name>
        <dbReference type="ChEBI" id="CHEBI:30413"/>
    </ligand>
    <ligandPart>
        <name>Fe</name>
        <dbReference type="ChEBI" id="CHEBI:18248"/>
    </ligandPart>
</feature>
<dbReference type="EMBL" id="JAAABM010000001">
    <property type="protein sequence ID" value="KAF7681887.1"/>
    <property type="molecule type" value="Genomic_DNA"/>
</dbReference>
<dbReference type="Gene3D" id="1.10.630.10">
    <property type="entry name" value="Cytochrome P450"/>
    <property type="match status" value="1"/>
</dbReference>
<feature type="transmembrane region" description="Helical" evidence="9">
    <location>
        <begin position="16"/>
        <end position="33"/>
    </location>
</feature>
<dbReference type="InterPro" id="IPR001128">
    <property type="entry name" value="Cyt_P450"/>
</dbReference>
<evidence type="ECO:0000313" key="11">
    <source>
        <dbReference type="EMBL" id="KAF7681887.1"/>
    </source>
</evidence>
<dbReference type="Pfam" id="PF03101">
    <property type="entry name" value="FAR1"/>
    <property type="match status" value="1"/>
</dbReference>
<sequence>METIPSESAFDNVSRRLYAIAFVAVAFFAVGRIRQYLRLRHFAGPRTTGFSWLWHSRAVISGQSPRYYGEVCEKYGPIARVAPNHLITSDPEFWARINAVRSPYARSSWYYHCARFETGKDNVFTDCDNDSHDARRKKMTSGYSGKENPTLEPSIDLHVKELVDLVHKYALPTASVEQSKPMDLAEKIPFFTLDVISHVGLGQAFGDLKADKDLQNYLKSSEEGLKIGNTAFAMGIAWLRDTPIIGPAISPSEKDANGFGNMMAQARKIVNSRMTKSTDDKSDMFASFVRHGLSGNDLFQEVFEQILAGSDTTAAAIRAILLYVMSHPRVYAKLQAEIDESVKAGTAPASPGIISDAEVRRLPYLGAVVREGMRMHPPVANLFSKVTPDEGDVVTINNKEHFIPGGTLVGYSAWTMHRNNRSLYGEDCGTFRPERWLFDTSDAGEKARLARMTKTNDMIFGYGRWLCLGRNVALIEIHKCVFELLRHFDLSLANPLEPWKIFNSLGLWEIKDIKSLLHIKPTMAATFSRHHNLDGVCAYSHSSAIATPQPAYDGFAASHRHGASQQSSMAVQQAASMISHGQQREDSYSPDDTPKTCFVGGQNTVALPPGSNEAADSQFAMLPPSSSVHASWQALHDYAQSHAAQNGYALSINTTAKNRSRIKLACVCYGQPKNTHKLTAETRVRKNRVSYKTGCKMWIEGRRQHDGTWLLRVGEAQHNHPGRQSAGWAVQRKRTWGVVGGRIGVGGVTAKEELARLSLSDIKDTLDDADAEADGDPHVESTSVQAPRKPQHSLERGGLVWKIVEQEMLRKGEPNQGRDRGVGRTVDVLQTRLPGIHIFKRDVYNIRAQIKRARKAAGQQIGDGLNSSDDDAESEAHDTTQSSTTVVNPLNHPRIQQPPNTYQQPAVHAPRLSVPFPPTRKDLRIDPTLGDRPPPPPPSTPPEVVEMEVNQLRRENAELKRLLTEKTKEVKEKSIEMAGLKSQVELLSNMMMTSGRGLMAG</sequence>
<dbReference type="FunFam" id="1.10.630.10:FF:000076">
    <property type="entry name" value="Cytochrome P450 monooxygenase"/>
    <property type="match status" value="1"/>
</dbReference>
<dbReference type="GO" id="GO:0005506">
    <property type="term" value="F:iron ion binding"/>
    <property type="evidence" value="ECO:0007669"/>
    <property type="project" value="InterPro"/>
</dbReference>
<keyword evidence="12" id="KW-1185">Reference proteome</keyword>